<dbReference type="EMBL" id="LR796959">
    <property type="protein sequence ID" value="CAB4178262.1"/>
    <property type="molecule type" value="Genomic_DNA"/>
</dbReference>
<evidence type="ECO:0000313" key="2">
    <source>
        <dbReference type="EMBL" id="CAB4187089.1"/>
    </source>
</evidence>
<evidence type="ECO:0000313" key="1">
    <source>
        <dbReference type="EMBL" id="CAB4178262.1"/>
    </source>
</evidence>
<sequence length="99" mass="10678">MSVVTEEMVEVAGEAAFRSDPGQRTPWHYLPQKMKEEWRLEMRAALAAVAPIIAKAERERCAELAETHEWFVGGIGTKAPGSGEAKAIAAAIRGIGDAT</sequence>
<organism evidence="2">
    <name type="scientific">uncultured Caudovirales phage</name>
    <dbReference type="NCBI Taxonomy" id="2100421"/>
    <lineage>
        <taxon>Viruses</taxon>
        <taxon>Duplodnaviria</taxon>
        <taxon>Heunggongvirae</taxon>
        <taxon>Uroviricota</taxon>
        <taxon>Caudoviricetes</taxon>
        <taxon>Peduoviridae</taxon>
        <taxon>Maltschvirus</taxon>
        <taxon>Maltschvirus maltsch</taxon>
    </lineage>
</organism>
<reference evidence="2" key="1">
    <citation type="submission" date="2020-05" db="EMBL/GenBank/DDBJ databases">
        <authorList>
            <person name="Chiriac C."/>
            <person name="Salcher M."/>
            <person name="Ghai R."/>
            <person name="Kavagutti S V."/>
        </authorList>
    </citation>
    <scope>NUCLEOTIDE SEQUENCE</scope>
</reference>
<accession>A0A6J5QQX5</accession>
<gene>
    <name evidence="1" type="ORF">UFOVP1011_50</name>
    <name evidence="2" type="ORF">UFOVP1162_14</name>
    <name evidence="3" type="ORF">UFOVP1611_17</name>
</gene>
<protein>
    <submittedName>
        <fullName evidence="2">Uncharacterized protein</fullName>
    </submittedName>
</protein>
<proteinExistence type="predicted"/>
<name>A0A6J5QQX5_9CAUD</name>
<dbReference type="EMBL" id="LR797101">
    <property type="protein sequence ID" value="CAB4187089.1"/>
    <property type="molecule type" value="Genomic_DNA"/>
</dbReference>
<evidence type="ECO:0000313" key="3">
    <source>
        <dbReference type="EMBL" id="CAB4218442.1"/>
    </source>
</evidence>
<dbReference type="EMBL" id="LR797465">
    <property type="protein sequence ID" value="CAB4218442.1"/>
    <property type="molecule type" value="Genomic_DNA"/>
</dbReference>